<dbReference type="AlphaFoldDB" id="A0A0A9E3Z6"/>
<name>A0A0A9E3Z6_ARUDO</name>
<organism evidence="1">
    <name type="scientific">Arundo donax</name>
    <name type="common">Giant reed</name>
    <name type="synonym">Donax arundinaceus</name>
    <dbReference type="NCBI Taxonomy" id="35708"/>
    <lineage>
        <taxon>Eukaryota</taxon>
        <taxon>Viridiplantae</taxon>
        <taxon>Streptophyta</taxon>
        <taxon>Embryophyta</taxon>
        <taxon>Tracheophyta</taxon>
        <taxon>Spermatophyta</taxon>
        <taxon>Magnoliopsida</taxon>
        <taxon>Liliopsida</taxon>
        <taxon>Poales</taxon>
        <taxon>Poaceae</taxon>
        <taxon>PACMAD clade</taxon>
        <taxon>Arundinoideae</taxon>
        <taxon>Arundineae</taxon>
        <taxon>Arundo</taxon>
    </lineage>
</organism>
<evidence type="ECO:0000313" key="1">
    <source>
        <dbReference type="EMBL" id="JAD94801.1"/>
    </source>
</evidence>
<reference evidence="1" key="1">
    <citation type="submission" date="2014-09" db="EMBL/GenBank/DDBJ databases">
        <authorList>
            <person name="Magalhaes I.L.F."/>
            <person name="Oliveira U."/>
            <person name="Santos F.R."/>
            <person name="Vidigal T.H.D.A."/>
            <person name="Brescovit A.D."/>
            <person name="Santos A.J."/>
        </authorList>
    </citation>
    <scope>NUCLEOTIDE SEQUENCE</scope>
    <source>
        <tissue evidence="1">Shoot tissue taken approximately 20 cm above the soil surface</tissue>
    </source>
</reference>
<dbReference type="EMBL" id="GBRH01203094">
    <property type="protein sequence ID" value="JAD94801.1"/>
    <property type="molecule type" value="Transcribed_RNA"/>
</dbReference>
<protein>
    <submittedName>
        <fullName evidence="1">Uncharacterized protein</fullName>
    </submittedName>
</protein>
<accession>A0A0A9E3Z6</accession>
<proteinExistence type="predicted"/>
<reference evidence="1" key="2">
    <citation type="journal article" date="2015" name="Data Brief">
        <title>Shoot transcriptome of the giant reed, Arundo donax.</title>
        <authorList>
            <person name="Barrero R.A."/>
            <person name="Guerrero F.D."/>
            <person name="Moolhuijzen P."/>
            <person name="Goolsby J.A."/>
            <person name="Tidwell J."/>
            <person name="Bellgard S.E."/>
            <person name="Bellgard M.I."/>
        </authorList>
    </citation>
    <scope>NUCLEOTIDE SEQUENCE</scope>
    <source>
        <tissue evidence="1">Shoot tissue taken approximately 20 cm above the soil surface</tissue>
    </source>
</reference>
<sequence>MRATTPWYGGRPHILSLVAREGGATSFPGSSTEKL</sequence>